<evidence type="ECO:0000256" key="1">
    <source>
        <dbReference type="SAM" id="MobiDB-lite"/>
    </source>
</evidence>
<keyword evidence="3" id="KW-1185">Reference proteome</keyword>
<evidence type="ECO:0000313" key="3">
    <source>
        <dbReference type="Proteomes" id="UP001052739"/>
    </source>
</evidence>
<dbReference type="Proteomes" id="UP001052739">
    <property type="component" value="Unassembled WGS sequence"/>
</dbReference>
<gene>
    <name evidence="2" type="ORF">Shyd_85800</name>
</gene>
<name>A0ABQ3PQB1_9ACTN</name>
<evidence type="ECO:0000313" key="2">
    <source>
        <dbReference type="EMBL" id="GHI27209.1"/>
    </source>
</evidence>
<protein>
    <submittedName>
        <fullName evidence="2">Uncharacterized protein</fullName>
    </submittedName>
</protein>
<dbReference type="RefSeq" id="WP_226652880.1">
    <property type="nucleotide sequence ID" value="NZ_BNDW01000117.1"/>
</dbReference>
<sequence>MLPGFESRRWNDTNADSTSTSVAFSGCSVEGRTFRAATLIVWKDVFGPDKSKGTRTNYCNTTSWGDLAAGNYYFEVDGFTDCCYLKVNTLTTRY</sequence>
<feature type="region of interest" description="Disordered" evidence="1">
    <location>
        <begin position="1"/>
        <end position="21"/>
    </location>
</feature>
<reference evidence="2" key="1">
    <citation type="submission" date="2024-05" db="EMBL/GenBank/DDBJ databases">
        <title>Whole genome shotgun sequence of Streptomyces hydrogenans NBRC 13475.</title>
        <authorList>
            <person name="Komaki H."/>
            <person name="Tamura T."/>
        </authorList>
    </citation>
    <scope>NUCLEOTIDE SEQUENCE</scope>
    <source>
        <strain evidence="2">NBRC 13475</strain>
    </source>
</reference>
<comment type="caution">
    <text evidence="2">The sequence shown here is derived from an EMBL/GenBank/DDBJ whole genome shotgun (WGS) entry which is preliminary data.</text>
</comment>
<accession>A0ABQ3PQB1</accession>
<feature type="compositionally biased region" description="Basic and acidic residues" evidence="1">
    <location>
        <begin position="1"/>
        <end position="11"/>
    </location>
</feature>
<feature type="compositionally biased region" description="Polar residues" evidence="1">
    <location>
        <begin position="12"/>
        <end position="21"/>
    </location>
</feature>
<proteinExistence type="predicted"/>
<dbReference type="EMBL" id="BNDW01000117">
    <property type="protein sequence ID" value="GHI27209.1"/>
    <property type="molecule type" value="Genomic_DNA"/>
</dbReference>
<organism evidence="2 3">
    <name type="scientific">Streptomyces hydrogenans</name>
    <dbReference type="NCBI Taxonomy" id="1873719"/>
    <lineage>
        <taxon>Bacteria</taxon>
        <taxon>Bacillati</taxon>
        <taxon>Actinomycetota</taxon>
        <taxon>Actinomycetes</taxon>
        <taxon>Kitasatosporales</taxon>
        <taxon>Streptomycetaceae</taxon>
        <taxon>Streptomyces</taxon>
    </lineage>
</organism>